<dbReference type="AlphaFoldDB" id="A0A6C1KHD8"/>
<keyword evidence="2" id="KW-0805">Transcription regulation</keyword>
<proteinExistence type="inferred from homology"/>
<dbReference type="InterPro" id="IPR005119">
    <property type="entry name" value="LysR_subst-bd"/>
</dbReference>
<evidence type="ECO:0000256" key="1">
    <source>
        <dbReference type="ARBA" id="ARBA00009437"/>
    </source>
</evidence>
<keyword evidence="4" id="KW-0804">Transcription</keyword>
<gene>
    <name evidence="6" type="ORF">FBQ73_05720</name>
</gene>
<dbReference type="GO" id="GO:0032993">
    <property type="term" value="C:protein-DNA complex"/>
    <property type="evidence" value="ECO:0007669"/>
    <property type="project" value="TreeGrafter"/>
</dbReference>
<evidence type="ECO:0000256" key="4">
    <source>
        <dbReference type="ARBA" id="ARBA00023163"/>
    </source>
</evidence>
<name>A0A6C1KHD8_XANAU</name>
<evidence type="ECO:0000313" key="7">
    <source>
        <dbReference type="Proteomes" id="UP000305131"/>
    </source>
</evidence>
<accession>A0A6C1KHD8</accession>
<dbReference type="InterPro" id="IPR036390">
    <property type="entry name" value="WH_DNA-bd_sf"/>
</dbReference>
<dbReference type="SUPFAM" id="SSF53850">
    <property type="entry name" value="Periplasmic binding protein-like II"/>
    <property type="match status" value="1"/>
</dbReference>
<sequence>MELRHLRYFTTVARERSFTRAAEKLHIAQSPLSRQMRELEEDLGVTLFERPSRPVRLTAAGRFFNEHALQILQRAEELRITTRRFGEAGRRQFLIGFVGSVLYGGLPDVVRGFRACYAGLEVALIEMSTVEQIAALKEGRIDVGFGRIRFDDPAIRREVIAEEPLLVALPPDHRLLASEGVSFQDIAGEPLVLYPKSPRPSYADQVLSYFSDRGCTPVIAQEVRELQTALGLVAAGIGITLVPDSVRHLHRDDVTYRPLLEAGITSPLIMSCRASDSSAEIGQIFDLIRNIYQLKQDLGRTPA</sequence>
<dbReference type="EMBL" id="VAUP01000015">
    <property type="protein sequence ID" value="TLX43615.1"/>
    <property type="molecule type" value="Genomic_DNA"/>
</dbReference>
<comment type="similarity">
    <text evidence="1">Belongs to the LysR transcriptional regulatory family.</text>
</comment>
<dbReference type="PROSITE" id="PS50931">
    <property type="entry name" value="HTH_LYSR"/>
    <property type="match status" value="1"/>
</dbReference>
<evidence type="ECO:0000256" key="3">
    <source>
        <dbReference type="ARBA" id="ARBA00023125"/>
    </source>
</evidence>
<feature type="domain" description="HTH lysR-type" evidence="5">
    <location>
        <begin position="1"/>
        <end position="58"/>
    </location>
</feature>
<dbReference type="InterPro" id="IPR000847">
    <property type="entry name" value="LysR_HTH_N"/>
</dbReference>
<organism evidence="6 7">
    <name type="scientific">Xanthobacter autotrophicus</name>
    <dbReference type="NCBI Taxonomy" id="280"/>
    <lineage>
        <taxon>Bacteria</taxon>
        <taxon>Pseudomonadati</taxon>
        <taxon>Pseudomonadota</taxon>
        <taxon>Alphaproteobacteria</taxon>
        <taxon>Hyphomicrobiales</taxon>
        <taxon>Xanthobacteraceae</taxon>
        <taxon>Xanthobacter</taxon>
    </lineage>
</organism>
<comment type="caution">
    <text evidence="6">The sequence shown here is derived from an EMBL/GenBank/DDBJ whole genome shotgun (WGS) entry which is preliminary data.</text>
</comment>
<dbReference type="PRINTS" id="PR00039">
    <property type="entry name" value="HTHLYSR"/>
</dbReference>
<evidence type="ECO:0000259" key="5">
    <source>
        <dbReference type="PROSITE" id="PS50931"/>
    </source>
</evidence>
<dbReference type="Proteomes" id="UP000305131">
    <property type="component" value="Unassembled WGS sequence"/>
</dbReference>
<dbReference type="GO" id="GO:0003700">
    <property type="term" value="F:DNA-binding transcription factor activity"/>
    <property type="evidence" value="ECO:0007669"/>
    <property type="project" value="InterPro"/>
</dbReference>
<dbReference type="PANTHER" id="PTHR30346:SF17">
    <property type="entry name" value="LYSR FAMILY TRANSCRIPTIONAL REGULATOR"/>
    <property type="match status" value="1"/>
</dbReference>
<evidence type="ECO:0000313" key="6">
    <source>
        <dbReference type="EMBL" id="TLX43615.1"/>
    </source>
</evidence>
<keyword evidence="3" id="KW-0238">DNA-binding</keyword>
<dbReference type="Pfam" id="PF00126">
    <property type="entry name" value="HTH_1"/>
    <property type="match status" value="1"/>
</dbReference>
<protein>
    <submittedName>
        <fullName evidence="6">LysR family transcriptional regulator</fullName>
    </submittedName>
</protein>
<dbReference type="GeneID" id="95772957"/>
<reference evidence="6 7" key="1">
    <citation type="submission" date="2019-05" db="EMBL/GenBank/DDBJ databases">
        <authorList>
            <person name="Zhou X."/>
        </authorList>
    </citation>
    <scope>NUCLEOTIDE SEQUENCE [LARGE SCALE GENOMIC DNA]</scope>
    <source>
        <strain evidence="6 7">DSM 432</strain>
    </source>
</reference>
<dbReference type="SUPFAM" id="SSF46785">
    <property type="entry name" value="Winged helix' DNA-binding domain"/>
    <property type="match status" value="1"/>
</dbReference>
<dbReference type="InterPro" id="IPR036388">
    <property type="entry name" value="WH-like_DNA-bd_sf"/>
</dbReference>
<dbReference type="Gene3D" id="1.10.10.10">
    <property type="entry name" value="Winged helix-like DNA-binding domain superfamily/Winged helix DNA-binding domain"/>
    <property type="match status" value="1"/>
</dbReference>
<dbReference type="RefSeq" id="WP_138398531.1">
    <property type="nucleotide sequence ID" value="NZ_JBAFVI010000001.1"/>
</dbReference>
<dbReference type="Gene3D" id="3.40.190.10">
    <property type="entry name" value="Periplasmic binding protein-like II"/>
    <property type="match status" value="2"/>
</dbReference>
<dbReference type="GO" id="GO:0003677">
    <property type="term" value="F:DNA binding"/>
    <property type="evidence" value="ECO:0007669"/>
    <property type="project" value="UniProtKB-KW"/>
</dbReference>
<dbReference type="PANTHER" id="PTHR30346">
    <property type="entry name" value="TRANSCRIPTIONAL DUAL REGULATOR HCAR-RELATED"/>
    <property type="match status" value="1"/>
</dbReference>
<dbReference type="CDD" id="cd08445">
    <property type="entry name" value="PBP2_BenM_CatM_CatR"/>
    <property type="match status" value="1"/>
</dbReference>
<dbReference type="FunFam" id="1.10.10.10:FF:000001">
    <property type="entry name" value="LysR family transcriptional regulator"/>
    <property type="match status" value="1"/>
</dbReference>
<dbReference type="OrthoDB" id="8208814at2"/>
<evidence type="ECO:0000256" key="2">
    <source>
        <dbReference type="ARBA" id="ARBA00023015"/>
    </source>
</evidence>
<dbReference type="Pfam" id="PF03466">
    <property type="entry name" value="LysR_substrate"/>
    <property type="match status" value="1"/>
</dbReference>